<evidence type="ECO:0000256" key="1">
    <source>
        <dbReference type="SAM" id="MobiDB-lite"/>
    </source>
</evidence>
<evidence type="ECO:0000313" key="2">
    <source>
        <dbReference type="EMBL" id="KLJ10194.1"/>
    </source>
</evidence>
<dbReference type="EMBL" id="LDEV01002134">
    <property type="protein sequence ID" value="KLJ10194.1"/>
    <property type="molecule type" value="Genomic_DNA"/>
</dbReference>
<reference evidence="3" key="1">
    <citation type="journal article" date="2015" name="PLoS Genet.">
        <title>The dynamic genome and transcriptome of the human fungal pathogen Blastomyces and close relative Emmonsia.</title>
        <authorList>
            <person name="Munoz J.F."/>
            <person name="Gauthier G.M."/>
            <person name="Desjardins C.A."/>
            <person name="Gallo J.E."/>
            <person name="Holder J."/>
            <person name="Sullivan T.D."/>
            <person name="Marty A.J."/>
            <person name="Carmen J.C."/>
            <person name="Chen Z."/>
            <person name="Ding L."/>
            <person name="Gujja S."/>
            <person name="Magrini V."/>
            <person name="Misas E."/>
            <person name="Mitreva M."/>
            <person name="Priest M."/>
            <person name="Saif S."/>
            <person name="Whiston E.A."/>
            <person name="Young S."/>
            <person name="Zeng Q."/>
            <person name="Goldman W.E."/>
            <person name="Mardis E.R."/>
            <person name="Taylor J.W."/>
            <person name="McEwen J.G."/>
            <person name="Clay O.K."/>
            <person name="Klein B.S."/>
            <person name="Cuomo C.A."/>
        </authorList>
    </citation>
    <scope>NUCLEOTIDE SEQUENCE [LARGE SCALE GENOMIC DNA]</scope>
    <source>
        <strain evidence="3">UAMH 139</strain>
    </source>
</reference>
<feature type="compositionally biased region" description="Low complexity" evidence="1">
    <location>
        <begin position="1"/>
        <end position="11"/>
    </location>
</feature>
<sequence>MVRSSRSAIISPMPPPPSLSSLPRRETLPQQEMRLIRHARRQMIRFHRIRSKWHREMHQGTCRDHAFPAHPPLFMLRTPKITQIPLRSALLAPLRPHQ</sequence>
<dbReference type="AlphaFoldDB" id="A0A0H1BFC2"/>
<feature type="region of interest" description="Disordered" evidence="1">
    <location>
        <begin position="1"/>
        <end position="26"/>
    </location>
</feature>
<protein>
    <submittedName>
        <fullName evidence="2">Uncharacterized protein</fullName>
    </submittedName>
</protein>
<proteinExistence type="predicted"/>
<dbReference type="Proteomes" id="UP000053573">
    <property type="component" value="Unassembled WGS sequence"/>
</dbReference>
<name>A0A0H1BFC2_9EURO</name>
<organism evidence="2 3">
    <name type="scientific">Blastomyces silverae</name>
    <dbReference type="NCBI Taxonomy" id="2060906"/>
    <lineage>
        <taxon>Eukaryota</taxon>
        <taxon>Fungi</taxon>
        <taxon>Dikarya</taxon>
        <taxon>Ascomycota</taxon>
        <taxon>Pezizomycotina</taxon>
        <taxon>Eurotiomycetes</taxon>
        <taxon>Eurotiomycetidae</taxon>
        <taxon>Onygenales</taxon>
        <taxon>Ajellomycetaceae</taxon>
        <taxon>Blastomyces</taxon>
    </lineage>
</organism>
<accession>A0A0H1BFC2</accession>
<keyword evidence="3" id="KW-1185">Reference proteome</keyword>
<evidence type="ECO:0000313" key="3">
    <source>
        <dbReference type="Proteomes" id="UP000053573"/>
    </source>
</evidence>
<comment type="caution">
    <text evidence="2">The sequence shown here is derived from an EMBL/GenBank/DDBJ whole genome shotgun (WGS) entry which is preliminary data.</text>
</comment>
<gene>
    <name evidence="2" type="ORF">EMPG_14428</name>
</gene>